<gene>
    <name evidence="2" type="ORF">LC1Nh_0799</name>
</gene>
<protein>
    <submittedName>
        <fullName evidence="2">Uncharacterized protein</fullName>
    </submittedName>
</protein>
<reference evidence="3" key="1">
    <citation type="submission" date="2019-05" db="EMBL/GenBank/DDBJ databases">
        <title>Candidatus Nanohalobium constans, a novel model system to study the DPANN nano-sized archaea: genomic and physiological characterization of a nanoarchaeon co-cultured with its chitinotrophic host.</title>
        <authorList>
            <person name="La Cono V."/>
            <person name="Arcadi E."/>
            <person name="Crisafi F."/>
            <person name="Denaro R."/>
            <person name="La Spada G."/>
            <person name="Messina E."/>
            <person name="Smedile F."/>
            <person name="Toshchakov S.V."/>
            <person name="Shevchenko M.A."/>
            <person name="Golyshin P.N."/>
            <person name="Golyshina O.V."/>
            <person name="Ferrer M."/>
            <person name="Rohde M."/>
            <person name="Mushegian A."/>
            <person name="Sorokin D.Y."/>
            <person name="Giuliano L."/>
            <person name="Yakimov M.M."/>
        </authorList>
    </citation>
    <scope>NUCLEOTIDE SEQUENCE [LARGE SCALE GENOMIC DNA]</scope>
    <source>
        <strain evidence="3">LC1Nh</strain>
    </source>
</reference>
<sequence length="113" mass="13086">MVEVPNDTEVEDLPFTHARIKRMIRDKAGEGQYVRSNVYYGLNLLLGEIAQEIIDNMMETDAAYVEKHHLDTAARKYEKVENIIKEKERVSRKLEALSADIEKLSREVNQADH</sequence>
<dbReference type="KEGG" id="ncon:LC1Nh_0799"/>
<proteinExistence type="predicted"/>
<feature type="coiled-coil region" evidence="1">
    <location>
        <begin position="70"/>
        <end position="107"/>
    </location>
</feature>
<accession>A0A5Q0UGA9</accession>
<dbReference type="AlphaFoldDB" id="A0A5Q0UGA9"/>
<keyword evidence="1" id="KW-0175">Coiled coil</keyword>
<keyword evidence="3" id="KW-1185">Reference proteome</keyword>
<name>A0A5Q0UGA9_9ARCH</name>
<organism evidence="2 3">
    <name type="scientific">Candidatus Nanohalobium constans</name>
    <dbReference type="NCBI Taxonomy" id="2565781"/>
    <lineage>
        <taxon>Archaea</taxon>
        <taxon>Candidatus Nanohalarchaeota</taxon>
        <taxon>Candidatus Nanohalobia</taxon>
        <taxon>Candidatus Nanohalobiales</taxon>
        <taxon>Candidatus Nanohalobiaceae</taxon>
        <taxon>Candidatus Nanohalobium</taxon>
    </lineage>
</organism>
<evidence type="ECO:0000256" key="1">
    <source>
        <dbReference type="SAM" id="Coils"/>
    </source>
</evidence>
<dbReference type="GeneID" id="42365188"/>
<evidence type="ECO:0000313" key="2">
    <source>
        <dbReference type="EMBL" id="QGA80683.1"/>
    </source>
</evidence>
<dbReference type="EMBL" id="CP040089">
    <property type="protein sequence ID" value="QGA80683.1"/>
    <property type="molecule type" value="Genomic_DNA"/>
</dbReference>
<evidence type="ECO:0000313" key="3">
    <source>
        <dbReference type="Proteomes" id="UP000377803"/>
    </source>
</evidence>
<dbReference type="Proteomes" id="UP000377803">
    <property type="component" value="Chromosome"/>
</dbReference>
<dbReference type="RefSeq" id="WP_153550424.1">
    <property type="nucleotide sequence ID" value="NZ_CP040089.1"/>
</dbReference>